<feature type="compositionally biased region" description="Low complexity" evidence="1">
    <location>
        <begin position="967"/>
        <end position="977"/>
    </location>
</feature>
<evidence type="ECO:0000313" key="2">
    <source>
        <dbReference type="EMBL" id="OWK35086.1"/>
    </source>
</evidence>
<feature type="region of interest" description="Disordered" evidence="1">
    <location>
        <begin position="961"/>
        <end position="1002"/>
    </location>
</feature>
<name>A0A225DCP3_9BACT</name>
<dbReference type="PANTHER" id="PTHR30203">
    <property type="entry name" value="OUTER MEMBRANE CATION EFFLUX PROTEIN"/>
    <property type="match status" value="1"/>
</dbReference>
<feature type="compositionally biased region" description="Basic and acidic residues" evidence="1">
    <location>
        <begin position="75"/>
        <end position="84"/>
    </location>
</feature>
<dbReference type="EMBL" id="NIDE01000019">
    <property type="protein sequence ID" value="OWK35086.1"/>
    <property type="molecule type" value="Genomic_DNA"/>
</dbReference>
<dbReference type="RefSeq" id="WP_161968080.1">
    <property type="nucleotide sequence ID" value="NZ_NIDE01000019.1"/>
</dbReference>
<evidence type="ECO:0000256" key="1">
    <source>
        <dbReference type="SAM" id="MobiDB-lite"/>
    </source>
</evidence>
<evidence type="ECO:0008006" key="4">
    <source>
        <dbReference type="Google" id="ProtNLM"/>
    </source>
</evidence>
<dbReference type="Gene3D" id="1.20.1600.10">
    <property type="entry name" value="Outer membrane efflux proteins (OEP)"/>
    <property type="match status" value="1"/>
</dbReference>
<protein>
    <recommendedName>
        <fullName evidence="4">Outer membrane efflux protein</fullName>
    </recommendedName>
</protein>
<evidence type="ECO:0000313" key="3">
    <source>
        <dbReference type="Proteomes" id="UP000214646"/>
    </source>
</evidence>
<reference evidence="3" key="1">
    <citation type="submission" date="2017-06" db="EMBL/GenBank/DDBJ databases">
        <title>Genome analysis of Fimbriiglobus ruber SP5, the first member of the order Planctomycetales with confirmed chitinolytic capability.</title>
        <authorList>
            <person name="Ravin N.V."/>
            <person name="Rakitin A.L."/>
            <person name="Ivanova A.A."/>
            <person name="Beletsky A.V."/>
            <person name="Kulichevskaya I.S."/>
            <person name="Mardanov A.V."/>
            <person name="Dedysh S.N."/>
        </authorList>
    </citation>
    <scope>NUCLEOTIDE SEQUENCE [LARGE SCALE GENOMIC DNA]</scope>
    <source>
        <strain evidence="3">SP5</strain>
    </source>
</reference>
<dbReference type="OrthoDB" id="235971at2"/>
<feature type="region of interest" description="Disordered" evidence="1">
    <location>
        <begin position="65"/>
        <end position="105"/>
    </location>
</feature>
<gene>
    <name evidence="2" type="ORF">FRUB_09928</name>
</gene>
<dbReference type="AlphaFoldDB" id="A0A225DCP3"/>
<keyword evidence="3" id="KW-1185">Reference proteome</keyword>
<feature type="compositionally biased region" description="Pro residues" evidence="1">
    <location>
        <begin position="166"/>
        <end position="175"/>
    </location>
</feature>
<dbReference type="SUPFAM" id="SSF56954">
    <property type="entry name" value="Outer membrane efflux proteins (OEP)"/>
    <property type="match status" value="1"/>
</dbReference>
<feature type="region of interest" description="Disordered" evidence="1">
    <location>
        <begin position="161"/>
        <end position="190"/>
    </location>
</feature>
<dbReference type="Proteomes" id="UP000214646">
    <property type="component" value="Unassembled WGS sequence"/>
</dbReference>
<accession>A0A225DCP3</accession>
<comment type="caution">
    <text evidence="2">The sequence shown here is derived from an EMBL/GenBank/DDBJ whole genome shotgun (WGS) entry which is preliminary data.</text>
</comment>
<dbReference type="PANTHER" id="PTHR30203:SF33">
    <property type="entry name" value="BLR4455 PROTEIN"/>
    <property type="match status" value="1"/>
</dbReference>
<sequence>MSARKLFSLWRPALQVAVATELLLHGVGCSRPFYRKQADKEVSEILGDKDKYDAWKIDNFHIYPDPQARFADPSDPDRPPKPPDDPAAYDLSPNPQKPGKAGVARVEGTGYLALITKWDKENREKLAQEEATEKAELARANIGDSDDFVGPKQEIRLASATMQAPPTAPSGPGTPAPSSGPLGATPSSVETTPAEINQTGLEATGRTSLEIAGRPTYRISLDQAAELAMFNSREYQDRRENLYLAALPVSQERFAFTSQLFAASEAVRGASGSQTASGTTNSWSINNGAGLSKVLPTGGLLLLNFANQTVFDFTNPKSTLSTTTLNFSALQPLLKGGGQAVALESLTQAERNLLYQIRTFARFRKELYVEIASNSGGSISGSSFQPTGILSNNGAGGGGLGGSGIAVGGVPSGATTIPGPILAPSSPGSLNLGAAITPAPAGYLNTMLQNIEIYIDKENISVLNLILQRYRGLLEGDVVGPLQVQSVEQQLLTGRANLLTDQQQYLDSIDSFKIELGVPTNLNIETDDSVLRPLMKQYRRSRAIIEEEQAAVMDASRLSTLDKAPQVRPELLNMMQKTTFVKGTEFAKAIRARLAVWEALSDKDLKDKLETIRQETQALLNRQAELQKNDKLPTPADQARLKALGSESDLGNYERVLRKYEADYVQGGTVKKLDPTAERRRVVQFRDVASYWQKILVEARDERWAAIRKGWPELPQCCVDGVDLIHADLSTAEAAAARHALANRFDLMNVRAQMVDAWRQLAVFANALLGTFTVQYNLATNSPLTVAQPTNIGGSGTTNQLVLNTQLPLVRIQERNNYRGSQIAYQRQRRALQEAEDLAVRAVRSEIHLLRVYAESYRIQQRQLELAYLTIDSSLEALQAPSPPGTARGGDGPAALTQQLLSAQRSLPAAQNALLAIWINYLDARLQLYRDLELMPLDARGVWIDEIRACDCGLSSELLPGGPPLPATGSGAPTPGSQQRLGEPRSIPLPLPAATGGQKRME</sequence>
<dbReference type="InterPro" id="IPR010131">
    <property type="entry name" value="MdtP/NodT-like"/>
</dbReference>
<proteinExistence type="predicted"/>
<organism evidence="2 3">
    <name type="scientific">Fimbriiglobus ruber</name>
    <dbReference type="NCBI Taxonomy" id="1908690"/>
    <lineage>
        <taxon>Bacteria</taxon>
        <taxon>Pseudomonadati</taxon>
        <taxon>Planctomycetota</taxon>
        <taxon>Planctomycetia</taxon>
        <taxon>Gemmatales</taxon>
        <taxon>Gemmataceae</taxon>
        <taxon>Fimbriiglobus</taxon>
    </lineage>
</organism>